<keyword evidence="1" id="KW-0732">Signal</keyword>
<evidence type="ECO:0000256" key="1">
    <source>
        <dbReference type="ARBA" id="ARBA00022729"/>
    </source>
</evidence>
<gene>
    <name evidence="4" type="ORF">GCM10011386_32120</name>
</gene>
<dbReference type="EMBL" id="BMIK01000012">
    <property type="protein sequence ID" value="GGC37607.1"/>
    <property type="molecule type" value="Genomic_DNA"/>
</dbReference>
<dbReference type="InterPro" id="IPR008963">
    <property type="entry name" value="Purple_acid_Pase-like_N"/>
</dbReference>
<dbReference type="Proteomes" id="UP000597338">
    <property type="component" value="Unassembled WGS sequence"/>
</dbReference>
<sequence length="599" mass="67634">MMNLDSIKRKAEQVVGCFVWGILLVAGCAPEQRLEELTVKRVMDSLVTRIYAQWDTRLINGLDENLVLKFVSPEEQTALAENYWRFGVDVPVVVSLMRDSAQASVPFWLVASGFEKTAYTVRNELYTYEVWQKSFPAGEVGLGINGFDKHRPVYFVSVAPQHPGEKVNITPILPEKQAITVLDTGAFVYHDWDELMLTDVPRPLRGQQLLPTIRGRAREAHVIGAFRRTAFPSAGIPDQVVLTLPENTARGMVVQWRCAPDVKRGWIKYWKSGTDDTMRVDVAGTLLEDRLLRNDRYISRFRVQLDSLQPGAAYEYRIGQGDIAGETGVFAMPDATDTFAFTWFGDIHNDPAWGKLAQRAAADHPQTNFYLAVGDLVNTGLHRDDWDALFAYSGGIFREKPLMAVPGNHDSQDGLGAGMFRDLLSYPANGPDGQPPGFTYAFRYKHALFLMLDVVSFSAQQQAAWIESQLSDTDAVWKFVVFHFPPYTLEEPYPDIVKNWVPLFDKYGVDLVMNGHFHYYLRTQPMKDSQPVKAEEGGTRYVMSVSTRGKNADSVSEPYAANVLKEGYLYQYVQLDGRRLTFTCVDAEGKIRDRFELAK</sequence>
<evidence type="ECO:0008006" key="6">
    <source>
        <dbReference type="Google" id="ProtNLM"/>
    </source>
</evidence>
<evidence type="ECO:0000313" key="4">
    <source>
        <dbReference type="EMBL" id="GGC37607.1"/>
    </source>
</evidence>
<name>A0ABQ1MCU5_9SPHI</name>
<evidence type="ECO:0000259" key="3">
    <source>
        <dbReference type="Pfam" id="PF16656"/>
    </source>
</evidence>
<dbReference type="Gene3D" id="2.60.40.380">
    <property type="entry name" value="Purple acid phosphatase-like, N-terminal"/>
    <property type="match status" value="1"/>
</dbReference>
<dbReference type="InterPro" id="IPR004843">
    <property type="entry name" value="Calcineurin-like_PHP"/>
</dbReference>
<keyword evidence="5" id="KW-1185">Reference proteome</keyword>
<dbReference type="SUPFAM" id="SSF49363">
    <property type="entry name" value="Purple acid phosphatase, N-terminal domain"/>
    <property type="match status" value="1"/>
</dbReference>
<reference evidence="5" key="1">
    <citation type="journal article" date="2019" name="Int. J. Syst. Evol. Microbiol.">
        <title>The Global Catalogue of Microorganisms (GCM) 10K type strain sequencing project: providing services to taxonomists for standard genome sequencing and annotation.</title>
        <authorList>
            <consortium name="The Broad Institute Genomics Platform"/>
            <consortium name="The Broad Institute Genome Sequencing Center for Infectious Disease"/>
            <person name="Wu L."/>
            <person name="Ma J."/>
        </authorList>
    </citation>
    <scope>NUCLEOTIDE SEQUENCE [LARGE SCALE GENOMIC DNA]</scope>
    <source>
        <strain evidence="5">CGMCC 1.15342</strain>
    </source>
</reference>
<evidence type="ECO:0000313" key="5">
    <source>
        <dbReference type="Proteomes" id="UP000597338"/>
    </source>
</evidence>
<dbReference type="Pfam" id="PF00149">
    <property type="entry name" value="Metallophos"/>
    <property type="match status" value="1"/>
</dbReference>
<accession>A0ABQ1MCU5</accession>
<evidence type="ECO:0000259" key="2">
    <source>
        <dbReference type="Pfam" id="PF00149"/>
    </source>
</evidence>
<dbReference type="SUPFAM" id="SSF56300">
    <property type="entry name" value="Metallo-dependent phosphatases"/>
    <property type="match status" value="1"/>
</dbReference>
<comment type="caution">
    <text evidence="4">The sequence shown here is derived from an EMBL/GenBank/DDBJ whole genome shotgun (WGS) entry which is preliminary data.</text>
</comment>
<proteinExistence type="predicted"/>
<protein>
    <recommendedName>
        <fullName evidence="6">Calcineurin-like phosphoesterase</fullName>
    </recommendedName>
</protein>
<dbReference type="PANTHER" id="PTHR22953:SF153">
    <property type="entry name" value="PURPLE ACID PHOSPHATASE"/>
    <property type="match status" value="1"/>
</dbReference>
<dbReference type="PANTHER" id="PTHR22953">
    <property type="entry name" value="ACID PHOSPHATASE RELATED"/>
    <property type="match status" value="1"/>
</dbReference>
<dbReference type="Pfam" id="PF16656">
    <property type="entry name" value="Pur_ac_phosph_N"/>
    <property type="match status" value="1"/>
</dbReference>
<dbReference type="RefSeq" id="WP_229717604.1">
    <property type="nucleotide sequence ID" value="NZ_BMIK01000012.1"/>
</dbReference>
<dbReference type="InterPro" id="IPR029052">
    <property type="entry name" value="Metallo-depent_PP-like"/>
</dbReference>
<dbReference type="InterPro" id="IPR039331">
    <property type="entry name" value="PAPs-like"/>
</dbReference>
<dbReference type="Gene3D" id="3.60.21.10">
    <property type="match status" value="1"/>
</dbReference>
<feature type="domain" description="Calcineurin-like phosphoesterase" evidence="2">
    <location>
        <begin position="341"/>
        <end position="520"/>
    </location>
</feature>
<feature type="domain" description="Purple acid phosphatase N-terminal" evidence="3">
    <location>
        <begin position="237"/>
        <end position="322"/>
    </location>
</feature>
<organism evidence="4 5">
    <name type="scientific">Parapedobacter defluvii</name>
    <dbReference type="NCBI Taxonomy" id="2045106"/>
    <lineage>
        <taxon>Bacteria</taxon>
        <taxon>Pseudomonadati</taxon>
        <taxon>Bacteroidota</taxon>
        <taxon>Sphingobacteriia</taxon>
        <taxon>Sphingobacteriales</taxon>
        <taxon>Sphingobacteriaceae</taxon>
        <taxon>Parapedobacter</taxon>
    </lineage>
</organism>
<dbReference type="InterPro" id="IPR015914">
    <property type="entry name" value="PAPs_N"/>
</dbReference>